<dbReference type="InterPro" id="IPR007867">
    <property type="entry name" value="GMC_OxRtase_C"/>
</dbReference>
<keyword evidence="4" id="KW-0285">Flavoprotein</keyword>
<evidence type="ECO:0000256" key="4">
    <source>
        <dbReference type="ARBA" id="ARBA00022630"/>
    </source>
</evidence>
<evidence type="ECO:0000256" key="14">
    <source>
        <dbReference type="ARBA" id="ARBA00049744"/>
    </source>
</evidence>
<keyword evidence="19" id="KW-1185">Reference proteome</keyword>
<dbReference type="InterPro" id="IPR052542">
    <property type="entry name" value="Cholesterol_Oxidase"/>
</dbReference>
<dbReference type="PANTHER" id="PTHR47470">
    <property type="entry name" value="CHOLESTEROL OXIDASE"/>
    <property type="match status" value="1"/>
</dbReference>
<evidence type="ECO:0000256" key="2">
    <source>
        <dbReference type="ARBA" id="ARBA00010790"/>
    </source>
</evidence>
<dbReference type="InterPro" id="IPR036188">
    <property type="entry name" value="FAD/NAD-bd_sf"/>
</dbReference>
<sequence>MGRDSANGILGLDEDGDALLTWRTRWQARLHRSQLRVSTVLCRQLGTRVRNPPNWSLLRRTITVHALDGVPEGPDHETGVVDAAGEVHGYPGLLVMDGSRLPAAAGVNPSATILAVAEQSVEAVIRRSGQPDWRAPEWEAVVAAAVPEDAPFAAMAARRAATAGDGVLFRERMRTPDDSVVLTLGAQVRSIDLFLADPAHPITIVGEIDVRGVVSNAPTEGTLSLFPDGRAVAMAYALRFRDDADQPWELSGTKTIRSRVPTVLLHDLTTLDTQIHPVDGGHPESRHVLSIELPDLARLGASLRGQGFTRARRVHALARFAGFFARSAMSTPATPPPTKRRQRVDATRG</sequence>
<evidence type="ECO:0000256" key="6">
    <source>
        <dbReference type="ARBA" id="ARBA00023002"/>
    </source>
</evidence>
<gene>
    <name evidence="18" type="ORF">NF556_07850</name>
</gene>
<feature type="region of interest" description="Disordered" evidence="16">
    <location>
        <begin position="328"/>
        <end position="349"/>
    </location>
</feature>
<dbReference type="Proteomes" id="UP001056455">
    <property type="component" value="Chromosome"/>
</dbReference>
<evidence type="ECO:0000256" key="7">
    <source>
        <dbReference type="ARBA" id="ARBA00023098"/>
    </source>
</evidence>
<evidence type="ECO:0000256" key="15">
    <source>
        <dbReference type="ARBA" id="ARBA00049778"/>
    </source>
</evidence>
<dbReference type="EC" id="5.3.3.1" evidence="11"/>
<accession>A0ABY4YZW7</accession>
<feature type="domain" description="Glucose-methanol-choline oxidoreductase C-terminal" evidence="17">
    <location>
        <begin position="65"/>
        <end position="117"/>
    </location>
</feature>
<evidence type="ECO:0000256" key="3">
    <source>
        <dbReference type="ARBA" id="ARBA00022548"/>
    </source>
</evidence>
<evidence type="ECO:0000256" key="13">
    <source>
        <dbReference type="ARBA" id="ARBA00049723"/>
    </source>
</evidence>
<evidence type="ECO:0000313" key="18">
    <source>
        <dbReference type="EMBL" id="USQ82142.1"/>
    </source>
</evidence>
<dbReference type="Gene3D" id="3.30.410.10">
    <property type="entry name" value="Cholesterol Oxidase, domain 2"/>
    <property type="match status" value="1"/>
</dbReference>
<dbReference type="Gene3D" id="3.50.50.60">
    <property type="entry name" value="FAD/NAD(P)-binding domain"/>
    <property type="match status" value="1"/>
</dbReference>
<dbReference type="PANTHER" id="PTHR47470:SF1">
    <property type="entry name" value="FAD-DEPENDENT OXIDOREDUCTASE 2 FAD BINDING DOMAIN-CONTAINING PROTEIN"/>
    <property type="match status" value="1"/>
</dbReference>
<dbReference type="Pfam" id="PF05199">
    <property type="entry name" value="GMC_oxred_C"/>
    <property type="match status" value="1"/>
</dbReference>
<comment type="cofactor">
    <cofactor evidence="1">
        <name>FAD</name>
        <dbReference type="ChEBI" id="CHEBI:57692"/>
    </cofactor>
</comment>
<keyword evidence="6" id="KW-0560">Oxidoreductase</keyword>
<keyword evidence="3" id="KW-0153">Cholesterol metabolism</keyword>
<dbReference type="EC" id="1.1.3.6" evidence="13"/>
<evidence type="ECO:0000256" key="1">
    <source>
        <dbReference type="ARBA" id="ARBA00001974"/>
    </source>
</evidence>
<evidence type="ECO:0000256" key="8">
    <source>
        <dbReference type="ARBA" id="ARBA00023166"/>
    </source>
</evidence>
<proteinExistence type="inferred from homology"/>
<comment type="pathway">
    <text evidence="12">Steroid metabolism; cholesterol degradation.</text>
</comment>
<keyword evidence="7" id="KW-0443">Lipid metabolism</keyword>
<evidence type="ECO:0000256" key="11">
    <source>
        <dbReference type="ARBA" id="ARBA00038856"/>
    </source>
</evidence>
<evidence type="ECO:0000256" key="9">
    <source>
        <dbReference type="ARBA" id="ARBA00023221"/>
    </source>
</evidence>
<keyword evidence="9" id="KW-0753">Steroid metabolism</keyword>
<evidence type="ECO:0000256" key="10">
    <source>
        <dbReference type="ARBA" id="ARBA00023235"/>
    </source>
</evidence>
<evidence type="ECO:0000256" key="16">
    <source>
        <dbReference type="SAM" id="MobiDB-lite"/>
    </source>
</evidence>
<organism evidence="18 19">
    <name type="scientific">Ornithinimicrobium faecis</name>
    <dbReference type="NCBI Taxonomy" id="2934158"/>
    <lineage>
        <taxon>Bacteria</taxon>
        <taxon>Bacillati</taxon>
        <taxon>Actinomycetota</taxon>
        <taxon>Actinomycetes</taxon>
        <taxon>Micrococcales</taxon>
        <taxon>Ornithinimicrobiaceae</taxon>
        <taxon>Ornithinimicrobium</taxon>
    </lineage>
</organism>
<evidence type="ECO:0000313" key="19">
    <source>
        <dbReference type="Proteomes" id="UP001056455"/>
    </source>
</evidence>
<dbReference type="RefSeq" id="WP_252595749.1">
    <property type="nucleotide sequence ID" value="NZ_JALKVH010000005.1"/>
</dbReference>
<reference evidence="18" key="1">
    <citation type="submission" date="2022-06" db="EMBL/GenBank/DDBJ databases">
        <title>Ornithinimicrobium HY1793.</title>
        <authorList>
            <person name="Huang Y."/>
        </authorList>
    </citation>
    <scope>NUCLEOTIDE SEQUENCE</scope>
    <source>
        <strain evidence="18">HY1793</strain>
    </source>
</reference>
<name>A0ABY4YZW7_9MICO</name>
<keyword evidence="10" id="KW-0413">Isomerase</keyword>
<protein>
    <recommendedName>
        <fullName evidence="14">Cholesterol oxidase</fullName>
        <ecNumber evidence="13">1.1.3.6</ecNumber>
        <ecNumber evidence="11">5.3.3.1</ecNumber>
    </recommendedName>
    <alternativeName>
        <fullName evidence="15">Cholesterol isomerase</fullName>
    </alternativeName>
</protein>
<keyword evidence="8" id="KW-1207">Sterol metabolism</keyword>
<comment type="similarity">
    <text evidence="2">Belongs to the GMC oxidoreductase family.</text>
</comment>
<dbReference type="SUPFAM" id="SSF51905">
    <property type="entry name" value="FAD/NAD(P)-binding domain"/>
    <property type="match status" value="1"/>
</dbReference>
<evidence type="ECO:0000256" key="5">
    <source>
        <dbReference type="ARBA" id="ARBA00022827"/>
    </source>
</evidence>
<keyword evidence="5" id="KW-0274">FAD</keyword>
<evidence type="ECO:0000256" key="12">
    <source>
        <dbReference type="ARBA" id="ARBA00049645"/>
    </source>
</evidence>
<dbReference type="EMBL" id="CP099489">
    <property type="protein sequence ID" value="USQ82142.1"/>
    <property type="molecule type" value="Genomic_DNA"/>
</dbReference>
<evidence type="ECO:0000259" key="17">
    <source>
        <dbReference type="Pfam" id="PF05199"/>
    </source>
</evidence>